<name>X1VFH7_9ZZZZ</name>
<reference evidence="1" key="1">
    <citation type="journal article" date="2014" name="Front. Microbiol.">
        <title>High frequency of phylogenetically diverse reductive dehalogenase-homologous genes in deep subseafloor sedimentary metagenomes.</title>
        <authorList>
            <person name="Kawai M."/>
            <person name="Futagami T."/>
            <person name="Toyoda A."/>
            <person name="Takaki Y."/>
            <person name="Nishi S."/>
            <person name="Hori S."/>
            <person name="Arai W."/>
            <person name="Tsubouchi T."/>
            <person name="Morono Y."/>
            <person name="Uchiyama I."/>
            <person name="Ito T."/>
            <person name="Fujiyama A."/>
            <person name="Inagaki F."/>
            <person name="Takami H."/>
        </authorList>
    </citation>
    <scope>NUCLEOTIDE SEQUENCE</scope>
    <source>
        <strain evidence="1">Expedition CK06-06</strain>
    </source>
</reference>
<dbReference type="AlphaFoldDB" id="X1VFH7"/>
<gene>
    <name evidence="1" type="ORF">S12H4_43144</name>
</gene>
<accession>X1VFH7</accession>
<sequence>MVRPNLWRRKKFKAKIDGSVHEKRTDAYRTTQVALHTAITTILVEKEIEAKTLILEPAGVPVNEMPFYLNAMREFCKCSRNFTSLTRQNECINIYAEYVEKGLRNNLV</sequence>
<organism evidence="1">
    <name type="scientific">marine sediment metagenome</name>
    <dbReference type="NCBI Taxonomy" id="412755"/>
    <lineage>
        <taxon>unclassified sequences</taxon>
        <taxon>metagenomes</taxon>
        <taxon>ecological metagenomes</taxon>
    </lineage>
</organism>
<dbReference type="EMBL" id="BARW01026454">
    <property type="protein sequence ID" value="GAJ05630.1"/>
    <property type="molecule type" value="Genomic_DNA"/>
</dbReference>
<evidence type="ECO:0000313" key="1">
    <source>
        <dbReference type="EMBL" id="GAJ05630.1"/>
    </source>
</evidence>
<comment type="caution">
    <text evidence="1">The sequence shown here is derived from an EMBL/GenBank/DDBJ whole genome shotgun (WGS) entry which is preliminary data.</text>
</comment>
<protein>
    <submittedName>
        <fullName evidence="1">Uncharacterized protein</fullName>
    </submittedName>
</protein>
<proteinExistence type="predicted"/>
<feature type="non-terminal residue" evidence="1">
    <location>
        <position position="108"/>
    </location>
</feature>